<evidence type="ECO:0000256" key="2">
    <source>
        <dbReference type="ARBA" id="ARBA00022448"/>
    </source>
</evidence>
<evidence type="ECO:0000256" key="11">
    <source>
        <dbReference type="PROSITE-ProRule" id="PRU01360"/>
    </source>
</evidence>
<dbReference type="HOGENOM" id="CLU_008287_15_2_6"/>
<evidence type="ECO:0000256" key="4">
    <source>
        <dbReference type="ARBA" id="ARBA00022496"/>
    </source>
</evidence>
<evidence type="ECO:0000313" key="16">
    <source>
        <dbReference type="EMBL" id="ACA84531.1"/>
    </source>
</evidence>
<evidence type="ECO:0000256" key="10">
    <source>
        <dbReference type="ARBA" id="ARBA00023237"/>
    </source>
</evidence>
<dbReference type="eggNOG" id="COG4774">
    <property type="taxonomic scope" value="Bacteria"/>
</dbReference>
<feature type="domain" description="TonB-dependent receptor-like beta-barrel" evidence="14">
    <location>
        <begin position="297"/>
        <end position="695"/>
    </location>
</feature>
<keyword evidence="2 11" id="KW-0813">Transport</keyword>
<keyword evidence="5 11" id="KW-0812">Transmembrane</keyword>
<comment type="subcellular location">
    <subcellularLocation>
        <location evidence="1 11">Cell outer membrane</location>
        <topology evidence="1 11">Multi-pass membrane protein</topology>
    </subcellularLocation>
</comment>
<dbReference type="AlphaFoldDB" id="B1KMB8"/>
<dbReference type="InterPro" id="IPR012910">
    <property type="entry name" value="Plug_dom"/>
</dbReference>
<keyword evidence="6" id="KW-0408">Iron</keyword>
<dbReference type="EMBL" id="CP000961">
    <property type="protein sequence ID" value="ACA84531.1"/>
    <property type="molecule type" value="Genomic_DNA"/>
</dbReference>
<keyword evidence="3 11" id="KW-1134">Transmembrane beta strand</keyword>
<dbReference type="PANTHER" id="PTHR32552:SF81">
    <property type="entry name" value="TONB-DEPENDENT OUTER MEMBRANE RECEPTOR"/>
    <property type="match status" value="1"/>
</dbReference>
<dbReference type="STRING" id="392500.Swoo_0230"/>
<keyword evidence="8 12" id="KW-0798">TonB box</keyword>
<keyword evidence="4" id="KW-0410">Iron transport</keyword>
<keyword evidence="10 11" id="KW-0998">Cell outer membrane</keyword>
<keyword evidence="17" id="KW-1185">Reference proteome</keyword>
<dbReference type="InterPro" id="IPR039426">
    <property type="entry name" value="TonB-dep_rcpt-like"/>
</dbReference>
<evidence type="ECO:0000256" key="9">
    <source>
        <dbReference type="ARBA" id="ARBA00023136"/>
    </source>
</evidence>
<dbReference type="KEGG" id="swd:Swoo_0230"/>
<dbReference type="PROSITE" id="PS52016">
    <property type="entry name" value="TONB_DEPENDENT_REC_3"/>
    <property type="match status" value="1"/>
</dbReference>
<evidence type="ECO:0000313" key="17">
    <source>
        <dbReference type="Proteomes" id="UP000002168"/>
    </source>
</evidence>
<evidence type="ECO:0000256" key="13">
    <source>
        <dbReference type="SAM" id="SignalP"/>
    </source>
</evidence>
<name>B1KMB8_SHEWM</name>
<feature type="domain" description="TonB-dependent receptor plug" evidence="15">
    <location>
        <begin position="50"/>
        <end position="157"/>
    </location>
</feature>
<evidence type="ECO:0000259" key="14">
    <source>
        <dbReference type="Pfam" id="PF00593"/>
    </source>
</evidence>
<evidence type="ECO:0000256" key="5">
    <source>
        <dbReference type="ARBA" id="ARBA00022692"/>
    </source>
</evidence>
<feature type="signal peptide" evidence="13">
    <location>
        <begin position="1"/>
        <end position="22"/>
    </location>
</feature>
<keyword evidence="7" id="KW-0406">Ion transport</keyword>
<evidence type="ECO:0000256" key="6">
    <source>
        <dbReference type="ARBA" id="ARBA00023004"/>
    </source>
</evidence>
<dbReference type="GO" id="GO:0009279">
    <property type="term" value="C:cell outer membrane"/>
    <property type="evidence" value="ECO:0007669"/>
    <property type="project" value="UniProtKB-SubCell"/>
</dbReference>
<dbReference type="CDD" id="cd01347">
    <property type="entry name" value="ligand_gated_channel"/>
    <property type="match status" value="1"/>
</dbReference>
<dbReference type="RefSeq" id="WP_012322880.1">
    <property type="nucleotide sequence ID" value="NC_010506.1"/>
</dbReference>
<dbReference type="PANTHER" id="PTHR32552">
    <property type="entry name" value="FERRICHROME IRON RECEPTOR-RELATED"/>
    <property type="match status" value="1"/>
</dbReference>
<keyword evidence="13" id="KW-0732">Signal</keyword>
<keyword evidence="9 11" id="KW-0472">Membrane</keyword>
<evidence type="ECO:0000256" key="3">
    <source>
        <dbReference type="ARBA" id="ARBA00022452"/>
    </source>
</evidence>
<accession>B1KMB8</accession>
<protein>
    <submittedName>
        <fullName evidence="16">TonB-dependent receptor</fullName>
    </submittedName>
</protein>
<evidence type="ECO:0000256" key="7">
    <source>
        <dbReference type="ARBA" id="ARBA00023065"/>
    </source>
</evidence>
<dbReference type="GO" id="GO:0006826">
    <property type="term" value="P:iron ion transport"/>
    <property type="evidence" value="ECO:0007669"/>
    <property type="project" value="UniProtKB-KW"/>
</dbReference>
<proteinExistence type="inferred from homology"/>
<keyword evidence="16" id="KW-0675">Receptor</keyword>
<evidence type="ECO:0000256" key="8">
    <source>
        <dbReference type="ARBA" id="ARBA00023077"/>
    </source>
</evidence>
<comment type="similarity">
    <text evidence="11 12">Belongs to the TonB-dependent receptor family.</text>
</comment>
<sequence length="729" mass="80552" precursor="true">MKTSKISQLILLSYLLPSAVWAADIEENEKIDASKLEVITVTAQRRGENIQKVPVAVTAMNAEMLEKQDVHDLNTIATRVPGLSFSPFAPGQNIISLRGASSNDDGAGTDNSVAVFVDDVYLGRVSNVNPEMFDIERVEVLRGPQGTLYGKNTIGGAINIISKLPSLDELDAKLRLNIGNYGRRDVAGYINGPLGDNIAAKLSFSSRKNDGWVDNVTLNSKQKDNDVFAGRAQLLYEGDNFQALFSGDYSKLDVTDMARTPVDTGAKGDPAVWSPAYVAACKEGAPFCAAGAVDGYAKQKAYGVSAKLTWDLDLGELISISAYRDSESDWNMDATGSPALALIDDIIDNSDQFSQEFRWVGQTDSFNYVAGAWYMNENTDRSECFDLSLDTDCSTGMDGSDFYHQVNETNSYALFGQFDWKFTTDWILTVGGRYSYETKEIDNVAKAGDFVIINENFGIDSPVTLKESWGAFTPKVALKYTVSDDTTAYLSFAKGFKSGGFAAAPQSLAETKPLEPEEATNFEFGIKSDISDTFRLNTTIFHTDYKNLQIQSFGPRSSGEDFGVFNTFNAGDAKIDGIELEFTWLPTDNLKLYGFYGYMDSEFVDTVVPNSAYPNQSGQEMLRTPKNKYSINLEHNIDLDSGDYFTTNLNYRFTDEQRGELEPYAIQPAFKLLDASFTWHSANDNWEVSIWGKNLTEEVYITHVYTVASSVVAVYGEPRMYGVSVSWSM</sequence>
<dbReference type="InterPro" id="IPR036942">
    <property type="entry name" value="Beta-barrel_TonB_sf"/>
</dbReference>
<dbReference type="Pfam" id="PF07715">
    <property type="entry name" value="Plug"/>
    <property type="match status" value="1"/>
</dbReference>
<reference evidence="16 17" key="1">
    <citation type="submission" date="2008-02" db="EMBL/GenBank/DDBJ databases">
        <title>Complete sequence of Shewanella woodyi ATCC 51908.</title>
        <authorList>
            <consortium name="US DOE Joint Genome Institute"/>
            <person name="Copeland A."/>
            <person name="Lucas S."/>
            <person name="Lapidus A."/>
            <person name="Glavina del Rio T."/>
            <person name="Dalin E."/>
            <person name="Tice H."/>
            <person name="Bruce D."/>
            <person name="Goodwin L."/>
            <person name="Pitluck S."/>
            <person name="Sims D."/>
            <person name="Brettin T."/>
            <person name="Detter J.C."/>
            <person name="Han C."/>
            <person name="Kuske C.R."/>
            <person name="Schmutz J."/>
            <person name="Larimer F."/>
            <person name="Land M."/>
            <person name="Hauser L."/>
            <person name="Kyrpides N."/>
            <person name="Lykidis A."/>
            <person name="Zhao J.-S."/>
            <person name="Richardson P."/>
        </authorList>
    </citation>
    <scope>NUCLEOTIDE SEQUENCE [LARGE SCALE GENOMIC DNA]</scope>
    <source>
        <strain evidence="17">ATCC 51908 / MS32</strain>
    </source>
</reference>
<dbReference type="InterPro" id="IPR000531">
    <property type="entry name" value="Beta-barrel_TonB"/>
</dbReference>
<dbReference type="Pfam" id="PF00593">
    <property type="entry name" value="TonB_dep_Rec_b-barrel"/>
    <property type="match status" value="1"/>
</dbReference>
<dbReference type="SUPFAM" id="SSF56935">
    <property type="entry name" value="Porins"/>
    <property type="match status" value="1"/>
</dbReference>
<feature type="chain" id="PRO_5002766834" evidence="13">
    <location>
        <begin position="23"/>
        <end position="729"/>
    </location>
</feature>
<evidence type="ECO:0000259" key="15">
    <source>
        <dbReference type="Pfam" id="PF07715"/>
    </source>
</evidence>
<gene>
    <name evidence="16" type="ordered locus">Swoo_0230</name>
</gene>
<dbReference type="Gene3D" id="2.40.170.20">
    <property type="entry name" value="TonB-dependent receptor, beta-barrel domain"/>
    <property type="match status" value="1"/>
</dbReference>
<evidence type="ECO:0000256" key="1">
    <source>
        <dbReference type="ARBA" id="ARBA00004571"/>
    </source>
</evidence>
<organism evidence="16 17">
    <name type="scientific">Shewanella woodyi (strain ATCC 51908 / MS32)</name>
    <dbReference type="NCBI Taxonomy" id="392500"/>
    <lineage>
        <taxon>Bacteria</taxon>
        <taxon>Pseudomonadati</taxon>
        <taxon>Pseudomonadota</taxon>
        <taxon>Gammaproteobacteria</taxon>
        <taxon>Alteromonadales</taxon>
        <taxon>Shewanellaceae</taxon>
        <taxon>Shewanella</taxon>
    </lineage>
</organism>
<evidence type="ECO:0000256" key="12">
    <source>
        <dbReference type="RuleBase" id="RU003357"/>
    </source>
</evidence>
<dbReference type="Proteomes" id="UP000002168">
    <property type="component" value="Chromosome"/>
</dbReference>